<dbReference type="Proteomes" id="UP000198609">
    <property type="component" value="Unassembled WGS sequence"/>
</dbReference>
<dbReference type="EMBL" id="FNST01000002">
    <property type="protein sequence ID" value="SEB60497.1"/>
    <property type="molecule type" value="Genomic_DNA"/>
</dbReference>
<evidence type="ECO:0000313" key="1">
    <source>
        <dbReference type="EMBL" id="SEB60497.1"/>
    </source>
</evidence>
<protein>
    <submittedName>
        <fullName evidence="1">Uncharacterized protein</fullName>
    </submittedName>
</protein>
<evidence type="ECO:0000313" key="2">
    <source>
        <dbReference type="Proteomes" id="UP000198609"/>
    </source>
</evidence>
<organism evidence="1 2">
    <name type="scientific">Streptomyces melanosporofaciens</name>
    <dbReference type="NCBI Taxonomy" id="67327"/>
    <lineage>
        <taxon>Bacteria</taxon>
        <taxon>Bacillati</taxon>
        <taxon>Actinomycetota</taxon>
        <taxon>Actinomycetes</taxon>
        <taxon>Kitasatosporales</taxon>
        <taxon>Streptomycetaceae</taxon>
        <taxon>Streptomyces</taxon>
        <taxon>Streptomyces violaceusniger group</taxon>
    </lineage>
</organism>
<dbReference type="RefSeq" id="WP_143059750.1">
    <property type="nucleotide sequence ID" value="NZ_FNST01000002.1"/>
</dbReference>
<name>A0A1H4KPS3_STRMJ</name>
<accession>A0A1H4KPS3</accession>
<sequence>MAPSMWNAINPNSSTVRQLITAARNRELYDVDWDSDEGSWGVINSRGVFIQHTHSREAARVAARHRDAREGL</sequence>
<reference evidence="2" key="1">
    <citation type="submission" date="2016-10" db="EMBL/GenBank/DDBJ databases">
        <authorList>
            <person name="Varghese N."/>
            <person name="Submissions S."/>
        </authorList>
    </citation>
    <scope>NUCLEOTIDE SEQUENCE [LARGE SCALE GENOMIC DNA]</scope>
    <source>
        <strain evidence="2">DSM 40318</strain>
    </source>
</reference>
<proteinExistence type="predicted"/>
<keyword evidence="2" id="KW-1185">Reference proteome</keyword>
<gene>
    <name evidence="1" type="ORF">SAMN04490356_0890</name>
</gene>
<dbReference type="AlphaFoldDB" id="A0A1H4KPS3"/>